<dbReference type="PANTHER" id="PTHR41247:SF1">
    <property type="entry name" value="HTH-TYPE TRANSCRIPTIONAL REPRESSOR YCNK"/>
    <property type="match status" value="1"/>
</dbReference>
<dbReference type="PANTHER" id="PTHR41247">
    <property type="entry name" value="HTH-TYPE TRANSCRIPTIONAL REPRESSOR YCNK"/>
    <property type="match status" value="1"/>
</dbReference>
<evidence type="ECO:0000313" key="2">
    <source>
        <dbReference type="Proteomes" id="UP000703674"/>
    </source>
</evidence>
<comment type="caution">
    <text evidence="1">The sequence shown here is derived from an EMBL/GenBank/DDBJ whole genome shotgun (WGS) entry which is preliminary data.</text>
</comment>
<dbReference type="SUPFAM" id="SSF160387">
    <property type="entry name" value="NosL/MerB-like"/>
    <property type="match status" value="1"/>
</dbReference>
<organism evidence="1 2">
    <name type="scientific">Salinimicrobium oceani</name>
    <dbReference type="NCBI Taxonomy" id="2722702"/>
    <lineage>
        <taxon>Bacteria</taxon>
        <taxon>Pseudomonadati</taxon>
        <taxon>Bacteroidota</taxon>
        <taxon>Flavobacteriia</taxon>
        <taxon>Flavobacteriales</taxon>
        <taxon>Flavobacteriaceae</taxon>
        <taxon>Salinimicrobium</taxon>
    </lineage>
</organism>
<dbReference type="PROSITE" id="PS51257">
    <property type="entry name" value="PROKAR_LIPOPROTEIN"/>
    <property type="match status" value="1"/>
</dbReference>
<proteinExistence type="predicted"/>
<accession>A0ABX1CYA7</accession>
<protein>
    <recommendedName>
        <fullName evidence="3">Copper chaperone NosL</fullName>
    </recommendedName>
</protein>
<reference evidence="1 2" key="1">
    <citation type="submission" date="2020-03" db="EMBL/GenBank/DDBJ databases">
        <title>Salinimicrobium sp. nov, isolated from SCS.</title>
        <authorList>
            <person name="Cao W.R."/>
        </authorList>
    </citation>
    <scope>NUCLEOTIDE SEQUENCE [LARGE SCALE GENOMIC DNA]</scope>
    <source>
        <strain evidence="2">J15B91</strain>
    </source>
</reference>
<dbReference type="RefSeq" id="WP_168138353.1">
    <property type="nucleotide sequence ID" value="NZ_JAAVJR010000005.1"/>
</dbReference>
<sequence length="145" mass="16112">MMKKLLYLLIIFLVQSCSKETRPIAYGKDACDFCQMTIVDRAYAAQTVSEKGKQSKYDAIECMIHDLENSTVTMAVQRVADFSDPGKMISVDKAVFIINDSINSPMGAKLAAVNRKTYVATTKSADTFSWNDLLEHLLASDSIIQ</sequence>
<evidence type="ECO:0000313" key="1">
    <source>
        <dbReference type="EMBL" id="NJW53245.1"/>
    </source>
</evidence>
<dbReference type="Proteomes" id="UP000703674">
    <property type="component" value="Unassembled WGS sequence"/>
</dbReference>
<gene>
    <name evidence="1" type="ORF">HC175_09960</name>
</gene>
<keyword evidence="2" id="KW-1185">Reference proteome</keyword>
<name>A0ABX1CYA7_9FLAO</name>
<evidence type="ECO:0008006" key="3">
    <source>
        <dbReference type="Google" id="ProtNLM"/>
    </source>
</evidence>
<dbReference type="Pfam" id="PF05573">
    <property type="entry name" value="NosL"/>
    <property type="match status" value="1"/>
</dbReference>
<dbReference type="EMBL" id="JAAVJR010000005">
    <property type="protein sequence ID" value="NJW53245.1"/>
    <property type="molecule type" value="Genomic_DNA"/>
</dbReference>
<dbReference type="InterPro" id="IPR008719">
    <property type="entry name" value="N2O_reductase_NosL"/>
</dbReference>